<reference evidence="3" key="2">
    <citation type="journal article" date="2013" name="Nat. Genet.">
        <title>The genome of the platyfish, Xiphophorus maculatus, provides insights into evolutionary adaptation and several complex traits.</title>
        <authorList>
            <person name="Schartl M."/>
            <person name="Walter R.B."/>
            <person name="Shen Y."/>
            <person name="Garcia T."/>
            <person name="Catchen J."/>
            <person name="Amores A."/>
            <person name="Braasch I."/>
            <person name="Chalopin D."/>
            <person name="Volff J.N."/>
            <person name="Lesch K.P."/>
            <person name="Bisazza A."/>
            <person name="Minx P."/>
            <person name="Hillier L."/>
            <person name="Wilson R.K."/>
            <person name="Fuerstenberg S."/>
            <person name="Boore J."/>
            <person name="Searle S."/>
            <person name="Postlethwait J.H."/>
            <person name="Warren W.C."/>
        </authorList>
    </citation>
    <scope>NUCLEOTIDE SEQUENCE [LARGE SCALE GENOMIC DNA]</scope>
    <source>
        <strain evidence="3">JP 163 A</strain>
    </source>
</reference>
<feature type="region of interest" description="Disordered" evidence="1">
    <location>
        <begin position="1"/>
        <end position="21"/>
    </location>
</feature>
<accession>A0A3B5R1A8</accession>
<proteinExistence type="predicted"/>
<evidence type="ECO:0000313" key="2">
    <source>
        <dbReference type="Ensembl" id="ENSXMAP00000036485.1"/>
    </source>
</evidence>
<evidence type="ECO:0000256" key="1">
    <source>
        <dbReference type="SAM" id="MobiDB-lite"/>
    </source>
</evidence>
<sequence length="77" mass="8688">SAGLCGFQQAPQRLPDGPSQDGAYCENSHLCLKDFGNLCLFYNRGFQNNSIEEKTVLIWDIRPENGLLLLFVNWTPI</sequence>
<reference evidence="2" key="4">
    <citation type="submission" date="2025-09" db="UniProtKB">
        <authorList>
            <consortium name="Ensembl"/>
        </authorList>
    </citation>
    <scope>IDENTIFICATION</scope>
    <source>
        <strain evidence="2">JP 163 A</strain>
    </source>
</reference>
<protein>
    <submittedName>
        <fullName evidence="2">Uncharacterized protein</fullName>
    </submittedName>
</protein>
<reference evidence="2" key="3">
    <citation type="submission" date="2025-08" db="UniProtKB">
        <authorList>
            <consortium name="Ensembl"/>
        </authorList>
    </citation>
    <scope>IDENTIFICATION</scope>
    <source>
        <strain evidence="2">JP 163 A</strain>
    </source>
</reference>
<reference evidence="3" key="1">
    <citation type="submission" date="2012-01" db="EMBL/GenBank/DDBJ databases">
        <authorList>
            <person name="Walter R."/>
            <person name="Schartl M."/>
            <person name="Warren W."/>
        </authorList>
    </citation>
    <scope>NUCLEOTIDE SEQUENCE [LARGE SCALE GENOMIC DNA]</scope>
    <source>
        <strain evidence="3">JP 163 A</strain>
    </source>
</reference>
<dbReference type="Proteomes" id="UP000002852">
    <property type="component" value="Unassembled WGS sequence"/>
</dbReference>
<organism evidence="2 3">
    <name type="scientific">Xiphophorus maculatus</name>
    <name type="common">Southern platyfish</name>
    <name type="synonym">Platypoecilus maculatus</name>
    <dbReference type="NCBI Taxonomy" id="8083"/>
    <lineage>
        <taxon>Eukaryota</taxon>
        <taxon>Metazoa</taxon>
        <taxon>Chordata</taxon>
        <taxon>Craniata</taxon>
        <taxon>Vertebrata</taxon>
        <taxon>Euteleostomi</taxon>
        <taxon>Actinopterygii</taxon>
        <taxon>Neopterygii</taxon>
        <taxon>Teleostei</taxon>
        <taxon>Neoteleostei</taxon>
        <taxon>Acanthomorphata</taxon>
        <taxon>Ovalentaria</taxon>
        <taxon>Atherinomorphae</taxon>
        <taxon>Cyprinodontiformes</taxon>
        <taxon>Poeciliidae</taxon>
        <taxon>Poeciliinae</taxon>
        <taxon>Xiphophorus</taxon>
    </lineage>
</organism>
<keyword evidence="3" id="KW-1185">Reference proteome</keyword>
<dbReference type="Ensembl" id="ENSXMAT00000026850.1">
    <property type="protein sequence ID" value="ENSXMAP00000036485.1"/>
    <property type="gene ID" value="ENSXMAG00000026444.1"/>
</dbReference>
<dbReference type="AlphaFoldDB" id="A0A3B5R1A8"/>
<name>A0A3B5R1A8_XIPMA</name>
<evidence type="ECO:0000313" key="3">
    <source>
        <dbReference type="Proteomes" id="UP000002852"/>
    </source>
</evidence>
<dbReference type="InParanoid" id="A0A3B5R1A8"/>